<proteinExistence type="predicted"/>
<organism evidence="1 2">
    <name type="scientific">Victivallis lenta</name>
    <dbReference type="NCBI Taxonomy" id="2606640"/>
    <lineage>
        <taxon>Bacteria</taxon>
        <taxon>Pseudomonadati</taxon>
        <taxon>Lentisphaerota</taxon>
        <taxon>Lentisphaeria</taxon>
        <taxon>Victivallales</taxon>
        <taxon>Victivallaceae</taxon>
        <taxon>Victivallis</taxon>
    </lineage>
</organism>
<dbReference type="Proteomes" id="UP000435649">
    <property type="component" value="Unassembled WGS sequence"/>
</dbReference>
<dbReference type="AlphaFoldDB" id="A0A844G8L5"/>
<comment type="caution">
    <text evidence="1">The sequence shown here is derived from an EMBL/GenBank/DDBJ whole genome shotgun (WGS) entry which is preliminary data.</text>
</comment>
<evidence type="ECO:0000313" key="1">
    <source>
        <dbReference type="EMBL" id="MST99706.1"/>
    </source>
</evidence>
<accession>A0A844G8L5</accession>
<reference evidence="1 2" key="1">
    <citation type="submission" date="2019-08" db="EMBL/GenBank/DDBJ databases">
        <title>In-depth cultivation of the pig gut microbiome towards novel bacterial diversity and tailored functional studies.</title>
        <authorList>
            <person name="Wylensek D."/>
            <person name="Hitch T.C.A."/>
            <person name="Clavel T."/>
        </authorList>
    </citation>
    <scope>NUCLEOTIDE SEQUENCE [LARGE SCALE GENOMIC DNA]</scope>
    <source>
        <strain evidence="1 2">BBE-744-WT-12</strain>
    </source>
</reference>
<keyword evidence="2" id="KW-1185">Reference proteome</keyword>
<evidence type="ECO:0000313" key="2">
    <source>
        <dbReference type="Proteomes" id="UP000435649"/>
    </source>
</evidence>
<dbReference type="PROSITE" id="PS51257">
    <property type="entry name" value="PROKAR_LIPOPROTEIN"/>
    <property type="match status" value="1"/>
</dbReference>
<evidence type="ECO:0008006" key="3">
    <source>
        <dbReference type="Google" id="ProtNLM"/>
    </source>
</evidence>
<protein>
    <recommendedName>
        <fullName evidence="3">Lipoprotein</fullName>
    </recommendedName>
</protein>
<sequence>MKNNINIIFLKKLILFVICCAFLGGCKKQEMVPDSAAFARLHDAGFSLPENAIVLFYYTSNGRDGDYNEWVIYFSDKLKRIPSWDFDSESYIPEENLENCTLIADIINECMDKSLKKAYQIQMKDFKNYKRFSKITPVGEIAGHLVETKLGYYLRITII</sequence>
<gene>
    <name evidence="1" type="ORF">FYJ85_21995</name>
</gene>
<name>A0A844G8L5_9BACT</name>
<dbReference type="EMBL" id="VUNS01000048">
    <property type="protein sequence ID" value="MST99706.1"/>
    <property type="molecule type" value="Genomic_DNA"/>
</dbReference>
<dbReference type="RefSeq" id="WP_154420870.1">
    <property type="nucleotide sequence ID" value="NZ_VUNS01000048.1"/>
</dbReference>